<keyword evidence="2" id="KW-0863">Zinc-finger</keyword>
<dbReference type="Pfam" id="PF00176">
    <property type="entry name" value="SNF2-rel_dom"/>
    <property type="match status" value="1"/>
</dbReference>
<dbReference type="Pfam" id="PF08455">
    <property type="entry name" value="SNF2_assoc"/>
    <property type="match status" value="1"/>
</dbReference>
<dbReference type="GO" id="GO:0005524">
    <property type="term" value="F:ATP binding"/>
    <property type="evidence" value="ECO:0007669"/>
    <property type="project" value="InterPro"/>
</dbReference>
<dbReference type="CDD" id="cd18012">
    <property type="entry name" value="DEXQc_arch_SWI2_SNF2"/>
    <property type="match status" value="1"/>
</dbReference>
<dbReference type="AlphaFoldDB" id="A0A1F7W330"/>
<dbReference type="GO" id="GO:0016787">
    <property type="term" value="F:hydrolase activity"/>
    <property type="evidence" value="ECO:0007669"/>
    <property type="project" value="UniProtKB-KW"/>
</dbReference>
<name>A0A1F7W330_9BACT</name>
<evidence type="ECO:0000259" key="5">
    <source>
        <dbReference type="PROSITE" id="PS51194"/>
    </source>
</evidence>
<evidence type="ECO:0000256" key="1">
    <source>
        <dbReference type="ARBA" id="ARBA00022801"/>
    </source>
</evidence>
<dbReference type="PROSITE" id="PS51194">
    <property type="entry name" value="HELICASE_CTER"/>
    <property type="match status" value="1"/>
</dbReference>
<dbReference type="SUPFAM" id="SSF52540">
    <property type="entry name" value="P-loop containing nucleoside triphosphate hydrolases"/>
    <property type="match status" value="2"/>
</dbReference>
<keyword evidence="2" id="KW-0479">Metal-binding</keyword>
<reference evidence="6 7" key="1">
    <citation type="journal article" date="2016" name="Nat. Commun.">
        <title>Thousands of microbial genomes shed light on interconnected biogeochemical processes in an aquifer system.</title>
        <authorList>
            <person name="Anantharaman K."/>
            <person name="Brown C.T."/>
            <person name="Hug L.A."/>
            <person name="Sharon I."/>
            <person name="Castelle C.J."/>
            <person name="Probst A.J."/>
            <person name="Thomas B.C."/>
            <person name="Singh A."/>
            <person name="Wilkins M.J."/>
            <person name="Karaoz U."/>
            <person name="Brodie E.L."/>
            <person name="Williams K.H."/>
            <person name="Hubbard S.S."/>
            <person name="Banfield J.F."/>
        </authorList>
    </citation>
    <scope>NUCLEOTIDE SEQUENCE [LARGE SCALE GENOMIC DNA]</scope>
</reference>
<evidence type="ECO:0000259" key="3">
    <source>
        <dbReference type="PROSITE" id="PS50966"/>
    </source>
</evidence>
<dbReference type="PANTHER" id="PTHR10799">
    <property type="entry name" value="SNF2/RAD54 HELICASE FAMILY"/>
    <property type="match status" value="1"/>
</dbReference>
<evidence type="ECO:0000259" key="4">
    <source>
        <dbReference type="PROSITE" id="PS51192"/>
    </source>
</evidence>
<dbReference type="PROSITE" id="PS51192">
    <property type="entry name" value="HELICASE_ATP_BIND_1"/>
    <property type="match status" value="1"/>
</dbReference>
<evidence type="ECO:0000313" key="6">
    <source>
        <dbReference type="EMBL" id="OGL97205.1"/>
    </source>
</evidence>
<dbReference type="GO" id="GO:0008270">
    <property type="term" value="F:zinc ion binding"/>
    <property type="evidence" value="ECO:0007669"/>
    <property type="project" value="UniProtKB-KW"/>
</dbReference>
<dbReference type="InterPro" id="IPR007527">
    <property type="entry name" value="Znf_SWIM"/>
</dbReference>
<evidence type="ECO:0008006" key="8">
    <source>
        <dbReference type="Google" id="ProtNLM"/>
    </source>
</evidence>
<dbReference type="InterPro" id="IPR049730">
    <property type="entry name" value="SNF2/RAD54-like_C"/>
</dbReference>
<gene>
    <name evidence="6" type="ORF">A2318_03610</name>
</gene>
<dbReference type="Gene3D" id="3.40.50.10810">
    <property type="entry name" value="Tandem AAA-ATPase domain"/>
    <property type="match status" value="1"/>
</dbReference>
<feature type="domain" description="Helicase ATP-binding" evidence="4">
    <location>
        <begin position="437"/>
        <end position="597"/>
    </location>
</feature>
<dbReference type="InterPro" id="IPR027417">
    <property type="entry name" value="P-loop_NTPase"/>
</dbReference>
<keyword evidence="1" id="KW-0378">Hydrolase</keyword>
<proteinExistence type="predicted"/>
<feature type="domain" description="Helicase C-terminal" evidence="5">
    <location>
        <begin position="722"/>
        <end position="878"/>
    </location>
</feature>
<dbReference type="InterPro" id="IPR000330">
    <property type="entry name" value="SNF2_N"/>
</dbReference>
<dbReference type="InterPro" id="IPR038718">
    <property type="entry name" value="SNF2-like_sf"/>
</dbReference>
<dbReference type="Proteomes" id="UP000177331">
    <property type="component" value="Unassembled WGS sequence"/>
</dbReference>
<dbReference type="Gene3D" id="3.40.50.300">
    <property type="entry name" value="P-loop containing nucleotide triphosphate hydrolases"/>
    <property type="match status" value="1"/>
</dbReference>
<dbReference type="PROSITE" id="PS50966">
    <property type="entry name" value="ZF_SWIM"/>
    <property type="match status" value="1"/>
</dbReference>
<dbReference type="InterPro" id="IPR001650">
    <property type="entry name" value="Helicase_C-like"/>
</dbReference>
<sequence length="889" mass="99513">MPLFDSKILRNASSPEAFRRGKNYVEDDAVDSIRIERLPSGDVFIVGTVYGSYLYHTKLTLNQACTQVIGYDCDCPFHGEGACKHVVALGLVAARRSVISGDNRRNKKNTKQYSEQRGEMADHDLLETLKTYAAKRGAHADDEHLAKTVKELEALLVQKGISATHYGHKEHPQEFVLGDIECAFSYILMDDVIRVDTTAIYGPLSYPLEGWRLLHGDDDGKKIALRDWREERMAAAKLEQFGFHLVDTGVFEMPAASAYLFLREGLFELGKKYRVLGDDAFEALASIQKKNVESDWDLSESSGEDWLTFSVAWKCGDRPLTPEEIEGLSNGLDRYVRNADGSFVEIENPEEVNRLWALTKDALPTRDGTFKLLRTRAMELAYLAEENGSMRLSETSASIQSFLRDAKEGALDVSPKIPKHLEGVLRSYQQESVAWAMFLRKYKFGGVLADDMGLGKTLQALAILSTERPVNAAPSVVVCPKTLVAIWVAEAKRFTPELSVIAIEGTAKERATLLKRAQKCDVIVTSYSLLQRDAKLYQSMPLFYAILDEAQYVKNSKTTTALAVKTLKAEHRLALTGTPLENGVHELWSLFDFLMPGLLGDRAAFRLEFERPIRERSDMGALQVLKRRVKPFLLRRTKESVAPELPPRMEETNWCKLTPVQASLYAEVLASVRRDVFAAVEKKGFARSRIEILAALTKLRQVCNHPSLVDKRLSQNEDASGKMAYALELVREAALGGHKILLFSQFTSMLDLIRPALDAMNIGHVTIEGKTQKRGDVVEKFKQDDSISVFLLSLRAAGTGLTLTEADTVILFDPWWNPMVERQAMDRAHRIGQTKSVNVHKLVTKGTIEERVLALQEKKKALFDAVVSDTADGLKDLTWEDVQGLFGDM</sequence>
<dbReference type="InterPro" id="IPR013663">
    <property type="entry name" value="Helicase_SWF/SNF/SWI_bac"/>
</dbReference>
<comment type="caution">
    <text evidence="6">The sequence shown here is derived from an EMBL/GenBank/DDBJ whole genome shotgun (WGS) entry which is preliminary data.</text>
</comment>
<keyword evidence="2" id="KW-0862">Zinc</keyword>
<dbReference type="STRING" id="1802421.A2318_03610"/>
<dbReference type="Pfam" id="PF00271">
    <property type="entry name" value="Helicase_C"/>
    <property type="match status" value="1"/>
</dbReference>
<accession>A0A1F7W330</accession>
<evidence type="ECO:0000256" key="2">
    <source>
        <dbReference type="PROSITE-ProRule" id="PRU00325"/>
    </source>
</evidence>
<dbReference type="SMART" id="SM00487">
    <property type="entry name" value="DEXDc"/>
    <property type="match status" value="1"/>
</dbReference>
<dbReference type="InterPro" id="IPR014001">
    <property type="entry name" value="Helicase_ATP-bd"/>
</dbReference>
<evidence type="ECO:0000313" key="7">
    <source>
        <dbReference type="Proteomes" id="UP000177331"/>
    </source>
</evidence>
<dbReference type="SMART" id="SM00490">
    <property type="entry name" value="HELICc"/>
    <property type="match status" value="1"/>
</dbReference>
<dbReference type="CDD" id="cd18793">
    <property type="entry name" value="SF2_C_SNF"/>
    <property type="match status" value="1"/>
</dbReference>
<protein>
    <recommendedName>
        <fullName evidence="8">Helicase</fullName>
    </recommendedName>
</protein>
<organism evidence="6 7">
    <name type="scientific">Candidatus Uhrbacteria bacterium RIFOXYB2_FULL_45_11</name>
    <dbReference type="NCBI Taxonomy" id="1802421"/>
    <lineage>
        <taxon>Bacteria</taxon>
        <taxon>Candidatus Uhriibacteriota</taxon>
    </lineage>
</organism>
<feature type="domain" description="SWIM-type" evidence="3">
    <location>
        <begin position="55"/>
        <end position="94"/>
    </location>
</feature>
<dbReference type="EMBL" id="MGFD01000055">
    <property type="protein sequence ID" value="OGL97205.1"/>
    <property type="molecule type" value="Genomic_DNA"/>
</dbReference>